<dbReference type="STRING" id="284592.Q6BY91"/>
<dbReference type="MEROPS" id="S64.001"/>
<dbReference type="PIRSF" id="PIRSF011716">
    <property type="entry name" value="Peptidase_S64_Ssy5"/>
    <property type="match status" value="1"/>
</dbReference>
<protein>
    <submittedName>
        <fullName evidence="2">DEHA2A11396p</fullName>
    </submittedName>
</protein>
<feature type="region of interest" description="Disordered" evidence="1">
    <location>
        <begin position="816"/>
        <end position="858"/>
    </location>
</feature>
<evidence type="ECO:0000256" key="1">
    <source>
        <dbReference type="SAM" id="MobiDB-lite"/>
    </source>
</evidence>
<dbReference type="InterPro" id="IPR009003">
    <property type="entry name" value="Peptidase_S1_PA"/>
</dbReference>
<dbReference type="GeneID" id="2899535"/>
<dbReference type="VEuPathDB" id="FungiDB:DEHA2A11396g"/>
<dbReference type="AlphaFoldDB" id="Q6BY91"/>
<reference evidence="2 3" key="1">
    <citation type="journal article" date="2004" name="Nature">
        <title>Genome evolution in yeasts.</title>
        <authorList>
            <consortium name="Genolevures"/>
            <person name="Dujon B."/>
            <person name="Sherman D."/>
            <person name="Fischer G."/>
            <person name="Durrens P."/>
            <person name="Casaregola S."/>
            <person name="Lafontaine I."/>
            <person name="de Montigny J."/>
            <person name="Marck C."/>
            <person name="Neuveglise C."/>
            <person name="Talla E."/>
            <person name="Goffard N."/>
            <person name="Frangeul L."/>
            <person name="Aigle M."/>
            <person name="Anthouard V."/>
            <person name="Babour A."/>
            <person name="Barbe V."/>
            <person name="Barnay S."/>
            <person name="Blanchin S."/>
            <person name="Beckerich J.M."/>
            <person name="Beyne E."/>
            <person name="Bleykasten C."/>
            <person name="Boisrame A."/>
            <person name="Boyer J."/>
            <person name="Cattolico L."/>
            <person name="Confanioleri F."/>
            <person name="de Daruvar A."/>
            <person name="Despons L."/>
            <person name="Fabre E."/>
            <person name="Fairhead C."/>
            <person name="Ferry-Dumazet H."/>
            <person name="Groppi A."/>
            <person name="Hantraye F."/>
            <person name="Hennequin C."/>
            <person name="Jauniaux N."/>
            <person name="Joyet P."/>
            <person name="Kachouri R."/>
            <person name="Kerrest A."/>
            <person name="Koszul R."/>
            <person name="Lemaire M."/>
            <person name="Lesur I."/>
            <person name="Ma L."/>
            <person name="Muller H."/>
            <person name="Nicaud J.M."/>
            <person name="Nikolski M."/>
            <person name="Oztas S."/>
            <person name="Ozier-Kalogeropoulos O."/>
            <person name="Pellenz S."/>
            <person name="Potier S."/>
            <person name="Richard G.F."/>
            <person name="Straub M.L."/>
            <person name="Suleau A."/>
            <person name="Swennene D."/>
            <person name="Tekaia F."/>
            <person name="Wesolowski-Louvel M."/>
            <person name="Westhof E."/>
            <person name="Wirth B."/>
            <person name="Zeniou-Meyer M."/>
            <person name="Zivanovic I."/>
            <person name="Bolotin-Fukuhara M."/>
            <person name="Thierry A."/>
            <person name="Bouchier C."/>
            <person name="Caudron B."/>
            <person name="Scarpelli C."/>
            <person name="Gaillardin C."/>
            <person name="Weissenbach J."/>
            <person name="Wincker P."/>
            <person name="Souciet J.L."/>
        </authorList>
    </citation>
    <scope>NUCLEOTIDE SEQUENCE [LARGE SCALE GENOMIC DNA]</scope>
    <source>
        <strain evidence="3">ATCC 36239 / CBS 767 / BCRC 21394 / JCM 1990 / NBRC 0083 / IGC 2968</strain>
    </source>
</reference>
<dbReference type="OMA" id="TPMCEIL"/>
<dbReference type="Proteomes" id="UP000000599">
    <property type="component" value="Chromosome A"/>
</dbReference>
<evidence type="ECO:0000313" key="2">
    <source>
        <dbReference type="EMBL" id="CAG84803.2"/>
    </source>
</evidence>
<dbReference type="OrthoDB" id="4096087at2759"/>
<feature type="compositionally biased region" description="Acidic residues" evidence="1">
    <location>
        <begin position="829"/>
        <end position="850"/>
    </location>
</feature>
<dbReference type="EMBL" id="CR382133">
    <property type="protein sequence ID" value="CAG84803.2"/>
    <property type="molecule type" value="Genomic_DNA"/>
</dbReference>
<dbReference type="Pfam" id="PF08192">
    <property type="entry name" value="Peptidase_S64"/>
    <property type="match status" value="1"/>
</dbReference>
<dbReference type="HOGENOM" id="CLU_012881_0_0_1"/>
<evidence type="ECO:0000313" key="3">
    <source>
        <dbReference type="Proteomes" id="UP000000599"/>
    </source>
</evidence>
<dbReference type="eggNOG" id="ENOG502QR0D">
    <property type="taxonomic scope" value="Eukaryota"/>
</dbReference>
<dbReference type="FunCoup" id="Q6BY91">
    <property type="interactions" value="21"/>
</dbReference>
<proteinExistence type="predicted"/>
<dbReference type="InterPro" id="IPR012985">
    <property type="entry name" value="Peptidase_S64_Ssy5"/>
</dbReference>
<sequence>MKCRVMSLTQNITKFSIKGSKFIIDRQIYVKTIKMPMKNLLNRTTKSEYKERDTPDAEERAVLDIKPVTSSTMSTSTEESQDSIHQLRPMFSSPLAKAEDETKSNSQKFNFMHDTNLNLNPSISNTNSAPSVMTKDSEYMVNSMYSDSKKTYSTKQSSYLTQNSQKKTGASSAARNLEYGQPLQILNIAEESSENPDIKGTVVDKLHELYEDVLFIMNQYNNSSINLSTTVINTIDCFKKFVSFAESFGSDSESWDITTFNNGDMRRIMKIYLHFYDNLLASDVYIKLKLLLVKNFNDFATTLNSRDKPANKPMQNMVKPQNYAIGIDPDKSLPNEDLIEKIMKKIASTSISVKEQNGSFIAPIARGISNDLNILCLYFGYPNPTDSHSKLIQSLHGLYDDIHVVVMKNQIELASIMAESASIPFPNYNASESVLPSTQVENVVRKFKLPFRNPTDSSRPPISLSLSVENASRLSGTMGGYIYPQIDLEKQPHLESYTNSKFAISCGHVCLDNNDEDVNYPHVSAPSAVLISLYKKALWTQYQKFSQQGNNVSTMEERIAYGSVLKNLDKVFPLKKVKVPYSSKREGHEIRNLPEHRFGQIIWGERTLINSKGSDKASQDVENKLSDLAIIKVNKNLKCDQNFLGDDIAFNEYDPALMFDNLYVRKVINLERESKELNINEVDSVASANSNYSGLSIFKYGSTTKFTRGNLNGIKLVYWLDGAIHSSEFVINSVESNTAFAAGGDSGSWILTKLEDCTSESNSKGLGVLGMLHSYDGEHKQFGLFTPMCEILERLETVTNIKWGVVGVPQKDERISGHEVYSGSSATDSDSDNSDSVDDTEYESGAEELEGACPPEID</sequence>
<dbReference type="RefSeq" id="XP_456828.2">
    <property type="nucleotide sequence ID" value="XM_456828.2"/>
</dbReference>
<keyword evidence="3" id="KW-1185">Reference proteome</keyword>
<dbReference type="KEGG" id="dha:DEHA2A11396g"/>
<dbReference type="InParanoid" id="Q6BY91"/>
<dbReference type="SUPFAM" id="SSF50494">
    <property type="entry name" value="Trypsin-like serine proteases"/>
    <property type="match status" value="1"/>
</dbReference>
<gene>
    <name evidence="2" type="ordered locus">DEHA2A11396g</name>
</gene>
<accession>Q6BY91</accession>
<name>Q6BY91_DEBHA</name>
<organism evidence="2 3">
    <name type="scientific">Debaryomyces hansenii (strain ATCC 36239 / CBS 767 / BCRC 21394 / JCM 1990 / NBRC 0083 / IGC 2968)</name>
    <name type="common">Yeast</name>
    <name type="synonym">Torulaspora hansenii</name>
    <dbReference type="NCBI Taxonomy" id="284592"/>
    <lineage>
        <taxon>Eukaryota</taxon>
        <taxon>Fungi</taxon>
        <taxon>Dikarya</taxon>
        <taxon>Ascomycota</taxon>
        <taxon>Saccharomycotina</taxon>
        <taxon>Pichiomycetes</taxon>
        <taxon>Debaryomycetaceae</taxon>
        <taxon>Debaryomyces</taxon>
    </lineage>
</organism>